<evidence type="ECO:0000313" key="2">
    <source>
        <dbReference type="EMBL" id="KAF1996390.1"/>
    </source>
</evidence>
<feature type="region of interest" description="Disordered" evidence="1">
    <location>
        <begin position="135"/>
        <end position="246"/>
    </location>
</feature>
<reference evidence="2" key="1">
    <citation type="journal article" date="2020" name="Stud. Mycol.">
        <title>101 Dothideomycetes genomes: a test case for predicting lifestyles and emergence of pathogens.</title>
        <authorList>
            <person name="Haridas S."/>
            <person name="Albert R."/>
            <person name="Binder M."/>
            <person name="Bloem J."/>
            <person name="Labutti K."/>
            <person name="Salamov A."/>
            <person name="Andreopoulos B."/>
            <person name="Baker S."/>
            <person name="Barry K."/>
            <person name="Bills G."/>
            <person name="Bluhm B."/>
            <person name="Cannon C."/>
            <person name="Castanera R."/>
            <person name="Culley D."/>
            <person name="Daum C."/>
            <person name="Ezra D."/>
            <person name="Gonzalez J."/>
            <person name="Henrissat B."/>
            <person name="Kuo A."/>
            <person name="Liang C."/>
            <person name="Lipzen A."/>
            <person name="Lutzoni F."/>
            <person name="Magnuson J."/>
            <person name="Mondo S."/>
            <person name="Nolan M."/>
            <person name="Ohm R."/>
            <person name="Pangilinan J."/>
            <person name="Park H.-J."/>
            <person name="Ramirez L."/>
            <person name="Alfaro M."/>
            <person name="Sun H."/>
            <person name="Tritt A."/>
            <person name="Yoshinaga Y."/>
            <person name="Zwiers L.-H."/>
            <person name="Turgeon B."/>
            <person name="Goodwin S."/>
            <person name="Spatafora J."/>
            <person name="Crous P."/>
            <person name="Grigoriev I."/>
        </authorList>
    </citation>
    <scope>NUCLEOTIDE SEQUENCE</scope>
    <source>
        <strain evidence="2">CBS 123094</strain>
    </source>
</reference>
<protein>
    <submittedName>
        <fullName evidence="2">Uncharacterized protein</fullName>
    </submittedName>
</protein>
<feature type="compositionally biased region" description="Polar residues" evidence="1">
    <location>
        <begin position="280"/>
        <end position="294"/>
    </location>
</feature>
<feature type="compositionally biased region" description="Low complexity" evidence="1">
    <location>
        <begin position="336"/>
        <end position="347"/>
    </location>
</feature>
<sequence length="347" mass="40931">MTPRRKPTREQDLDDEIEEYDGENPYQEQHWSRAHRGSQDAEEFTSSRPNFRGGPSQRFFTEQEVKKLRDDVVASCYEELRTRDKVYMELLSETKDKLGKKRDHKKQGLRYESSWTPKKQAQLDKLAREITIAEALSRDRANRPMYESSKSSPSHSRDLRYDLREPQHSEFQHEPRENHDEFSSILPLRNEARRSTGRDDYTIPEVRRRESGRCQEGHPPTSSRSRTSDDHERPDDRRGLKTPQMHNIFVYGYDRARRTRNADKILPFRTQASDDFWPTNKYNEGQTSLGYQQSPEERQESQIYHVPRSTTEPTCDRRHRLLCSDRPYPQMTAPRSSTTPFSSSTSA</sequence>
<dbReference type="EMBL" id="ML977626">
    <property type="protein sequence ID" value="KAF1996390.1"/>
    <property type="molecule type" value="Genomic_DNA"/>
</dbReference>
<evidence type="ECO:0000313" key="3">
    <source>
        <dbReference type="Proteomes" id="UP000799779"/>
    </source>
</evidence>
<feature type="region of interest" description="Disordered" evidence="1">
    <location>
        <begin position="323"/>
        <end position="347"/>
    </location>
</feature>
<gene>
    <name evidence="2" type="ORF">P154DRAFT_609099</name>
</gene>
<feature type="compositionally biased region" description="Basic and acidic residues" evidence="1">
    <location>
        <begin position="155"/>
        <end position="182"/>
    </location>
</feature>
<evidence type="ECO:0000256" key="1">
    <source>
        <dbReference type="SAM" id="MobiDB-lite"/>
    </source>
</evidence>
<feature type="compositionally biased region" description="Basic residues" evidence="1">
    <location>
        <begin position="98"/>
        <end position="108"/>
    </location>
</feature>
<feature type="region of interest" description="Disordered" evidence="1">
    <location>
        <begin position="95"/>
        <end position="122"/>
    </location>
</feature>
<feature type="region of interest" description="Disordered" evidence="1">
    <location>
        <begin position="277"/>
        <end position="299"/>
    </location>
</feature>
<organism evidence="2 3">
    <name type="scientific">Amniculicola lignicola CBS 123094</name>
    <dbReference type="NCBI Taxonomy" id="1392246"/>
    <lineage>
        <taxon>Eukaryota</taxon>
        <taxon>Fungi</taxon>
        <taxon>Dikarya</taxon>
        <taxon>Ascomycota</taxon>
        <taxon>Pezizomycotina</taxon>
        <taxon>Dothideomycetes</taxon>
        <taxon>Pleosporomycetidae</taxon>
        <taxon>Pleosporales</taxon>
        <taxon>Amniculicolaceae</taxon>
        <taxon>Amniculicola</taxon>
    </lineage>
</organism>
<proteinExistence type="predicted"/>
<accession>A0A6A5W3K8</accession>
<name>A0A6A5W3K8_9PLEO</name>
<dbReference type="Proteomes" id="UP000799779">
    <property type="component" value="Unassembled WGS sequence"/>
</dbReference>
<keyword evidence="3" id="KW-1185">Reference proteome</keyword>
<feature type="compositionally biased region" description="Basic and acidic residues" evidence="1">
    <location>
        <begin position="190"/>
        <end position="216"/>
    </location>
</feature>
<feature type="compositionally biased region" description="Acidic residues" evidence="1">
    <location>
        <begin position="12"/>
        <end position="22"/>
    </location>
</feature>
<dbReference type="AlphaFoldDB" id="A0A6A5W3K8"/>
<feature type="compositionally biased region" description="Basic and acidic residues" evidence="1">
    <location>
        <begin position="226"/>
        <end position="239"/>
    </location>
</feature>
<feature type="region of interest" description="Disordered" evidence="1">
    <location>
        <begin position="1"/>
        <end position="58"/>
    </location>
</feature>